<proteinExistence type="predicted"/>
<feature type="chain" id="PRO_5040951880" evidence="1">
    <location>
        <begin position="21"/>
        <end position="98"/>
    </location>
</feature>
<dbReference type="OrthoDB" id="5550083at2759"/>
<comment type="caution">
    <text evidence="2">The sequence shown here is derived from an EMBL/GenBank/DDBJ whole genome shotgun (WGS) entry which is preliminary data.</text>
</comment>
<name>A0A9W8G235_9FUNG</name>
<evidence type="ECO:0000256" key="1">
    <source>
        <dbReference type="SAM" id="SignalP"/>
    </source>
</evidence>
<dbReference type="Gene3D" id="3.30.10.10">
    <property type="entry name" value="Trypsin Inhibitor V, subunit A"/>
    <property type="match status" value="1"/>
</dbReference>
<accession>A0A9W8G235</accession>
<organism evidence="2 3">
    <name type="scientific">Coemansia spiralis</name>
    <dbReference type="NCBI Taxonomy" id="417178"/>
    <lineage>
        <taxon>Eukaryota</taxon>
        <taxon>Fungi</taxon>
        <taxon>Fungi incertae sedis</taxon>
        <taxon>Zoopagomycota</taxon>
        <taxon>Kickxellomycotina</taxon>
        <taxon>Kickxellomycetes</taxon>
        <taxon>Kickxellales</taxon>
        <taxon>Kickxellaceae</taxon>
        <taxon>Coemansia</taxon>
    </lineage>
</organism>
<gene>
    <name evidence="2" type="ORF">GGI25_005862</name>
</gene>
<dbReference type="EMBL" id="JANBTW010000126">
    <property type="protein sequence ID" value="KAJ2670364.1"/>
    <property type="molecule type" value="Genomic_DNA"/>
</dbReference>
<dbReference type="AlphaFoldDB" id="A0A9W8G235"/>
<evidence type="ECO:0000313" key="2">
    <source>
        <dbReference type="EMBL" id="KAJ2670364.1"/>
    </source>
</evidence>
<protein>
    <submittedName>
        <fullName evidence="2">Uncharacterized protein</fullName>
    </submittedName>
</protein>
<dbReference type="Proteomes" id="UP001151518">
    <property type="component" value="Unassembled WGS sequence"/>
</dbReference>
<keyword evidence="1" id="KW-0732">Signal</keyword>
<reference evidence="2" key="1">
    <citation type="submission" date="2022-07" db="EMBL/GenBank/DDBJ databases">
        <title>Phylogenomic reconstructions and comparative analyses of Kickxellomycotina fungi.</title>
        <authorList>
            <person name="Reynolds N.K."/>
            <person name="Stajich J.E."/>
            <person name="Barry K."/>
            <person name="Grigoriev I.V."/>
            <person name="Crous P."/>
            <person name="Smith M.E."/>
        </authorList>
    </citation>
    <scope>NUCLEOTIDE SEQUENCE</scope>
    <source>
        <strain evidence="2">NRRL 3115</strain>
    </source>
</reference>
<feature type="signal peptide" evidence="1">
    <location>
        <begin position="1"/>
        <end position="20"/>
    </location>
</feature>
<evidence type="ECO:0000313" key="3">
    <source>
        <dbReference type="Proteomes" id="UP001151518"/>
    </source>
</evidence>
<sequence>MHPLIFFILAIPVAVPGVNGDFNRCNAEEWRPVLKKAYIQQKNMPSPHNLSQKRILEEELPKPYRILGPFAPYTKYRTHRRLTIYVDANNVVEDLECS</sequence>